<reference evidence="1" key="1">
    <citation type="submission" date="2022-04" db="EMBL/GenBank/DDBJ databases">
        <title>Genome of the entomopathogenic fungus Entomophthora muscae.</title>
        <authorList>
            <person name="Elya C."/>
            <person name="Lovett B.R."/>
            <person name="Lee E."/>
            <person name="Macias A.M."/>
            <person name="Hajek A.E."/>
            <person name="De Bivort B.L."/>
            <person name="Kasson M.T."/>
            <person name="De Fine Licht H.H."/>
            <person name="Stajich J.E."/>
        </authorList>
    </citation>
    <scope>NUCLEOTIDE SEQUENCE</scope>
    <source>
        <strain evidence="1">Berkeley</strain>
    </source>
</reference>
<proteinExistence type="predicted"/>
<name>A0ACC2TU34_9FUNG</name>
<protein>
    <submittedName>
        <fullName evidence="1">Uncharacterized protein</fullName>
    </submittedName>
</protein>
<accession>A0ACC2TU34</accession>
<dbReference type="Proteomes" id="UP001165960">
    <property type="component" value="Unassembled WGS sequence"/>
</dbReference>
<gene>
    <name evidence="1" type="ORF">DSO57_1010056</name>
</gene>
<comment type="caution">
    <text evidence="1">The sequence shown here is derived from an EMBL/GenBank/DDBJ whole genome shotgun (WGS) entry which is preliminary data.</text>
</comment>
<organism evidence="1 2">
    <name type="scientific">Entomophthora muscae</name>
    <dbReference type="NCBI Taxonomy" id="34485"/>
    <lineage>
        <taxon>Eukaryota</taxon>
        <taxon>Fungi</taxon>
        <taxon>Fungi incertae sedis</taxon>
        <taxon>Zoopagomycota</taxon>
        <taxon>Entomophthoromycotina</taxon>
        <taxon>Entomophthoromycetes</taxon>
        <taxon>Entomophthorales</taxon>
        <taxon>Entomophthoraceae</taxon>
        <taxon>Entomophthora</taxon>
    </lineage>
</organism>
<evidence type="ECO:0000313" key="1">
    <source>
        <dbReference type="EMBL" id="KAJ9078124.1"/>
    </source>
</evidence>
<dbReference type="EMBL" id="QTSX02002162">
    <property type="protein sequence ID" value="KAJ9078124.1"/>
    <property type="molecule type" value="Genomic_DNA"/>
</dbReference>
<sequence length="232" mass="25497">MRLISIFSLATSAALAATVAQPNVLSSYMASIEKVENFLDLQNIYKANFTAQDLSLIGAKLMNATALEELIVDEVVSFNVTDLSVTQAEAEDALIAASVASKDLLEKFIQDRLANKTNAEAIDDTKKDIQAIIEALSKIDDLEGKSKAKINEVFNKHPETAIFTQAAVRALPGAFDKEVLDYVNLFFGVANESNPDVADKLVQAIDYAQTQYDLFPNVYYKKLQKAFAGRKY</sequence>
<keyword evidence="2" id="KW-1185">Reference proteome</keyword>
<evidence type="ECO:0000313" key="2">
    <source>
        <dbReference type="Proteomes" id="UP001165960"/>
    </source>
</evidence>